<sequence>MNIKLLSQPYKDLFFRLLNRENTAFLSKQFYYIREEITKGFGCKTLPVKFAPIEKTGIINTPKCYVVVDLHAGIRDDENISEYTGVLLKFLTLAKPTKKLFFSE</sequence>
<dbReference type="EMBL" id="PEZV01000001">
    <property type="protein sequence ID" value="PIT97702.1"/>
    <property type="molecule type" value="Genomic_DNA"/>
</dbReference>
<reference evidence="2" key="1">
    <citation type="submission" date="2017-09" db="EMBL/GenBank/DDBJ databases">
        <title>Depth-based differentiation of microbial function through sediment-hosted aquifers and enrichment of novel symbionts in the deep terrestrial subsurface.</title>
        <authorList>
            <person name="Probst A.J."/>
            <person name="Ladd B."/>
            <person name="Jarett J.K."/>
            <person name="Geller-Mcgrath D.E."/>
            <person name="Sieber C.M.K."/>
            <person name="Emerson J.B."/>
            <person name="Anantharaman K."/>
            <person name="Thomas B.C."/>
            <person name="Malmstrom R."/>
            <person name="Stieglmeier M."/>
            <person name="Klingl A."/>
            <person name="Woyke T."/>
            <person name="Ryan C.M."/>
            <person name="Banfield J.F."/>
        </authorList>
    </citation>
    <scope>NUCLEOTIDE SEQUENCE [LARGE SCALE GENOMIC DNA]</scope>
</reference>
<name>A0A2M6WY14_9BACT</name>
<comment type="caution">
    <text evidence="1">The sequence shown here is derived from an EMBL/GenBank/DDBJ whole genome shotgun (WGS) entry which is preliminary data.</text>
</comment>
<evidence type="ECO:0000313" key="2">
    <source>
        <dbReference type="Proteomes" id="UP000228596"/>
    </source>
</evidence>
<proteinExistence type="predicted"/>
<protein>
    <submittedName>
        <fullName evidence="1">Uncharacterized protein</fullName>
    </submittedName>
</protein>
<dbReference type="AlphaFoldDB" id="A0A2M6WY14"/>
<organism evidence="1 2">
    <name type="scientific">Candidatus Berkelbacteria bacterium CG10_big_fil_rev_8_21_14_0_10_41_12</name>
    <dbReference type="NCBI Taxonomy" id="1974513"/>
    <lineage>
        <taxon>Bacteria</taxon>
        <taxon>Candidatus Berkelbacteria</taxon>
    </lineage>
</organism>
<accession>A0A2M6WY14</accession>
<evidence type="ECO:0000313" key="1">
    <source>
        <dbReference type="EMBL" id="PIT97702.1"/>
    </source>
</evidence>
<gene>
    <name evidence="1" type="ORF">COT77_00125</name>
</gene>
<dbReference type="Proteomes" id="UP000228596">
    <property type="component" value="Unassembled WGS sequence"/>
</dbReference>